<gene>
    <name evidence="2" type="ORF">F1559_005080</name>
</gene>
<evidence type="ECO:0000313" key="2">
    <source>
        <dbReference type="EMBL" id="KAF6005476.1"/>
    </source>
</evidence>
<organism evidence="2 3">
    <name type="scientific">Cyanidiococcus yangmingshanensis</name>
    <dbReference type="NCBI Taxonomy" id="2690220"/>
    <lineage>
        <taxon>Eukaryota</taxon>
        <taxon>Rhodophyta</taxon>
        <taxon>Bangiophyceae</taxon>
        <taxon>Cyanidiales</taxon>
        <taxon>Cyanidiaceae</taxon>
        <taxon>Cyanidiococcus</taxon>
    </lineage>
</organism>
<dbReference type="Proteomes" id="UP000530660">
    <property type="component" value="Unassembled WGS sequence"/>
</dbReference>
<name>A0A7J7IQT8_9RHOD</name>
<proteinExistence type="predicted"/>
<evidence type="ECO:0000256" key="1">
    <source>
        <dbReference type="SAM" id="MobiDB-lite"/>
    </source>
</evidence>
<dbReference type="OrthoDB" id="3538at2759"/>
<dbReference type="EMBL" id="VWRR01000001">
    <property type="protein sequence ID" value="KAF6005476.1"/>
    <property type="molecule type" value="Genomic_DNA"/>
</dbReference>
<feature type="compositionally biased region" description="Basic and acidic residues" evidence="1">
    <location>
        <begin position="101"/>
        <end position="111"/>
    </location>
</feature>
<comment type="caution">
    <text evidence="2">The sequence shown here is derived from an EMBL/GenBank/DDBJ whole genome shotgun (WGS) entry which is preliminary data.</text>
</comment>
<reference evidence="2 3" key="1">
    <citation type="journal article" date="2020" name="J. Phycol.">
        <title>Comparative genome analysis reveals Cyanidiococcus gen. nov., a new extremophilic red algal genus sister to Cyanidioschyzon (Cyanidioschyzonaceae, Rhodophyta).</title>
        <authorList>
            <person name="Liu S.-L."/>
            <person name="Chiang Y.-R."/>
            <person name="Yoon H.S."/>
            <person name="Fu H.-Y."/>
        </authorList>
    </citation>
    <scope>NUCLEOTIDE SEQUENCE [LARGE SCALE GENOMIC DNA]</scope>
    <source>
        <strain evidence="2 3">THAL066</strain>
    </source>
</reference>
<keyword evidence="3" id="KW-1185">Reference proteome</keyword>
<protein>
    <submittedName>
        <fullName evidence="2">Uncharacterized protein</fullName>
    </submittedName>
</protein>
<feature type="region of interest" description="Disordered" evidence="1">
    <location>
        <begin position="74"/>
        <end position="120"/>
    </location>
</feature>
<accession>A0A7J7IQT8</accession>
<evidence type="ECO:0000313" key="3">
    <source>
        <dbReference type="Proteomes" id="UP000530660"/>
    </source>
</evidence>
<dbReference type="AlphaFoldDB" id="A0A7J7IQT8"/>
<sequence length="436" mass="49761">MQEIIQFSVSTTIFSGGSNLFRSGKRERCCVGAGMSAVVSGRGSVPLRSLGAPAQARSTPQVPKRSGVLRCLMSDGTSPEGSWKAASDRDERCDASSATEQETRGERKFPDAEYGGTHTSGQRVRSICASAPVHDSDELLIRDFATDRSVRTILYYMAEFHDEPALRWILDFDQYGSSFPSTADRASRYQQAYHFLRNTVEYLSGMMAAPSETHTMVVGTRIKREFTFTLEPFRYAQRIMAARESISEELRRDLGLVISENNEILSELYHEQSGQAHQAQRILDHDDFTTDASPLRYYNYRYMKALLTRRATARFLNRLRFEGRHAEHDWLSKWPRWEQEVQDGDDLIRSLLRLGHVRCEGQKFFCETHDRVVVRDGVGARTETSVSFMPSDFVNELLILRALLAREWRSHLAPEKIKAEHLAILRDHLRRSIPGQ</sequence>